<dbReference type="PANTHER" id="PTHR45915">
    <property type="entry name" value="TRANSCRIPTION INTERMEDIARY FACTOR"/>
    <property type="match status" value="1"/>
</dbReference>
<accession>A0A7R9MJQ8</accession>
<name>A0A7R9MJQ8_9ACAR</name>
<dbReference type="GO" id="GO:0005634">
    <property type="term" value="C:nucleus"/>
    <property type="evidence" value="ECO:0007669"/>
    <property type="project" value="UniProtKB-SubCell"/>
</dbReference>
<keyword evidence="6" id="KW-1185">Reference proteome</keyword>
<proteinExistence type="predicted"/>
<reference evidence="5" key="1">
    <citation type="submission" date="2020-11" db="EMBL/GenBank/DDBJ databases">
        <authorList>
            <person name="Tran Van P."/>
        </authorList>
    </citation>
    <scope>NUCLEOTIDE SEQUENCE</scope>
</reference>
<evidence type="ECO:0000256" key="2">
    <source>
        <dbReference type="ARBA" id="ARBA00023242"/>
    </source>
</evidence>
<feature type="region of interest" description="Disordered" evidence="3">
    <location>
        <begin position="73"/>
        <end position="94"/>
    </location>
</feature>
<feature type="domain" description="DDT" evidence="4">
    <location>
        <begin position="216"/>
        <end position="281"/>
    </location>
</feature>
<evidence type="ECO:0000256" key="1">
    <source>
        <dbReference type="ARBA" id="ARBA00004123"/>
    </source>
</evidence>
<dbReference type="Proteomes" id="UP000728032">
    <property type="component" value="Unassembled WGS sequence"/>
</dbReference>
<evidence type="ECO:0000313" key="5">
    <source>
        <dbReference type="EMBL" id="CAD7660532.1"/>
    </source>
</evidence>
<dbReference type="PANTHER" id="PTHR45915:SF2">
    <property type="entry name" value="TOUTATIS, ISOFORM E"/>
    <property type="match status" value="1"/>
</dbReference>
<dbReference type="EMBL" id="OC935352">
    <property type="protein sequence ID" value="CAD7660532.1"/>
    <property type="molecule type" value="Genomic_DNA"/>
</dbReference>
<dbReference type="InterPro" id="IPR018501">
    <property type="entry name" value="DDT_dom"/>
</dbReference>
<dbReference type="PROSITE" id="PS50827">
    <property type="entry name" value="DDT"/>
    <property type="match status" value="1"/>
</dbReference>
<evidence type="ECO:0000313" key="6">
    <source>
        <dbReference type="Proteomes" id="UP000728032"/>
    </source>
</evidence>
<dbReference type="EMBL" id="CAJPVJ010020527">
    <property type="protein sequence ID" value="CAG2177670.1"/>
    <property type="molecule type" value="Genomic_DNA"/>
</dbReference>
<sequence>MRRSAGSRLDLKRKPSNESAISSDIQSKEMQFKNLLFERTRAVIPRDAKRVKLDAMRREREMKEQELMRLEKMAKTQQLEESRRKKREEIEKQRQDEIVRKVQERELKRQQMEVMREQEIQRRRELLIMADLERERRRQHMLLVRALDAHKKQEEKERKKEEILAERLRLQEKKIQKKRLEMELLRELKKPVDDMMLKDLQPFPTLNRIPGLKLPGKAFADTLMVFEFLHNFGETLGFDMDSLPSLNTLTLALLNIDDSAEDELLSIIHHLLVCAIEDPGLPANITTVMGQKLKDAPITNYNITEINARTRDSEAKRAVNNG</sequence>
<evidence type="ECO:0000259" key="4">
    <source>
        <dbReference type="PROSITE" id="PS50827"/>
    </source>
</evidence>
<dbReference type="OrthoDB" id="784962at2759"/>
<comment type="subcellular location">
    <subcellularLocation>
        <location evidence="1">Nucleus</location>
    </subcellularLocation>
</comment>
<feature type="region of interest" description="Disordered" evidence="3">
    <location>
        <begin position="1"/>
        <end position="25"/>
    </location>
</feature>
<dbReference type="GO" id="GO:0000785">
    <property type="term" value="C:chromatin"/>
    <property type="evidence" value="ECO:0007669"/>
    <property type="project" value="TreeGrafter"/>
</dbReference>
<protein>
    <recommendedName>
        <fullName evidence="4">DDT domain-containing protein</fullName>
    </recommendedName>
</protein>
<evidence type="ECO:0000256" key="3">
    <source>
        <dbReference type="SAM" id="MobiDB-lite"/>
    </source>
</evidence>
<dbReference type="SMART" id="SM00571">
    <property type="entry name" value="DDT"/>
    <property type="match status" value="1"/>
</dbReference>
<gene>
    <name evidence="5" type="ORF">ONB1V03_LOCUS17098</name>
</gene>
<keyword evidence="2" id="KW-0539">Nucleus</keyword>
<dbReference type="Pfam" id="PF02791">
    <property type="entry name" value="DDT"/>
    <property type="match status" value="1"/>
</dbReference>
<dbReference type="AlphaFoldDB" id="A0A7R9MJQ8"/>
<organism evidence="5">
    <name type="scientific">Oppiella nova</name>
    <dbReference type="NCBI Taxonomy" id="334625"/>
    <lineage>
        <taxon>Eukaryota</taxon>
        <taxon>Metazoa</taxon>
        <taxon>Ecdysozoa</taxon>
        <taxon>Arthropoda</taxon>
        <taxon>Chelicerata</taxon>
        <taxon>Arachnida</taxon>
        <taxon>Acari</taxon>
        <taxon>Acariformes</taxon>
        <taxon>Sarcoptiformes</taxon>
        <taxon>Oribatida</taxon>
        <taxon>Brachypylina</taxon>
        <taxon>Oppioidea</taxon>
        <taxon>Oppiidae</taxon>
        <taxon>Oppiella</taxon>
    </lineage>
</organism>